<feature type="non-terminal residue" evidence="1">
    <location>
        <position position="442"/>
    </location>
</feature>
<sequence>MIDPEDFKFYEKIKVPAPTFCPECRTIRRFLWRNERALYRRICNVPEHKEKIISMYSPDIPSVIFDQKYWWTDGWDPLEYGKRYNFDIPFFIQFKELREKVPLLALANVNSTNSEWCNPAVDNKNCYLTFATTAGENLNYCNRVASCRDSMDLYVGNKVELSYSSSFVDNCTKVHFSRHTRNCIDSLFLYDCNNCSDCIGCINLRNKKFNIFNKQYTKEEYLKEKEKLILDSFDGLMKLQKKFEDFLAITPQRHAHMINTINSTGDNLENVRNARFCFDIINGMENSKYCIWGGYGWKDSYDGLGCNGELMYELSDGGAVGRTCSNTYFSVAIINSIDIQYSHSIKGCSHLFGCVGLRDKQYCILNKQYTKEEYEELVPKIIEHMNSMPYVDKKGRIYKYGEFFPSELSPFCYNETIAQEYFPLTREEALKQGYRWKEKEER</sequence>
<dbReference type="AlphaFoldDB" id="A0A2H0TAK4"/>
<accession>A0A2H0TAK4</accession>
<evidence type="ECO:0000313" key="1">
    <source>
        <dbReference type="EMBL" id="PIR68056.1"/>
    </source>
</evidence>
<proteinExistence type="predicted"/>
<protein>
    <submittedName>
        <fullName evidence="1">Uncharacterized protein</fullName>
    </submittedName>
</protein>
<organism evidence="1 2">
    <name type="scientific">Candidatus Nomurabacteria bacterium CG10_big_fil_rev_8_21_14_0_10_35_16</name>
    <dbReference type="NCBI Taxonomy" id="1974731"/>
    <lineage>
        <taxon>Bacteria</taxon>
        <taxon>Candidatus Nomuraibacteriota</taxon>
    </lineage>
</organism>
<name>A0A2H0TAK4_9BACT</name>
<reference evidence="2" key="1">
    <citation type="submission" date="2017-09" db="EMBL/GenBank/DDBJ databases">
        <title>Depth-based differentiation of microbial function through sediment-hosted aquifers and enrichment of novel symbionts in the deep terrestrial subsurface.</title>
        <authorList>
            <person name="Probst A.J."/>
            <person name="Ladd B."/>
            <person name="Jarett J.K."/>
            <person name="Geller-Mcgrath D.E."/>
            <person name="Sieber C.M.K."/>
            <person name="Emerson J.B."/>
            <person name="Anantharaman K."/>
            <person name="Thomas B.C."/>
            <person name="Malmstrom R."/>
            <person name="Stieglmeier M."/>
            <person name="Klingl A."/>
            <person name="Woyke T."/>
            <person name="Ryan C.M."/>
            <person name="Banfield J.F."/>
        </authorList>
    </citation>
    <scope>NUCLEOTIDE SEQUENCE [LARGE SCALE GENOMIC DNA]</scope>
</reference>
<comment type="caution">
    <text evidence="1">The sequence shown here is derived from an EMBL/GenBank/DDBJ whole genome shotgun (WGS) entry which is preliminary data.</text>
</comment>
<gene>
    <name evidence="1" type="ORF">COU49_02665</name>
</gene>
<evidence type="ECO:0000313" key="2">
    <source>
        <dbReference type="Proteomes" id="UP000230094"/>
    </source>
</evidence>
<dbReference type="Proteomes" id="UP000230094">
    <property type="component" value="Unassembled WGS sequence"/>
</dbReference>
<dbReference type="EMBL" id="PFCQ01000014">
    <property type="protein sequence ID" value="PIR68056.1"/>
    <property type="molecule type" value="Genomic_DNA"/>
</dbReference>